<feature type="compositionally biased region" description="Basic and acidic residues" evidence="1">
    <location>
        <begin position="9"/>
        <end position="35"/>
    </location>
</feature>
<name>B5VRV4_YEAS6</name>
<evidence type="ECO:0000256" key="1">
    <source>
        <dbReference type="SAM" id="MobiDB-lite"/>
    </source>
</evidence>
<dbReference type="AlphaFoldDB" id="B5VRV4"/>
<evidence type="ECO:0000313" key="2">
    <source>
        <dbReference type="EMBL" id="EDZ69340.1"/>
    </source>
</evidence>
<proteinExistence type="predicted"/>
<evidence type="ECO:0000313" key="3">
    <source>
        <dbReference type="Proteomes" id="UP000008988"/>
    </source>
</evidence>
<protein>
    <submittedName>
        <fullName evidence="2">Uncharacterized protein</fullName>
    </submittedName>
</protein>
<dbReference type="EMBL" id="ABSV01002140">
    <property type="protein sequence ID" value="EDZ69340.1"/>
    <property type="molecule type" value="Genomic_DNA"/>
</dbReference>
<dbReference type="Proteomes" id="UP000008988">
    <property type="component" value="Unassembled WGS sequence"/>
</dbReference>
<sequence>LKVVPKKRTREEVEKSKRQKEKQEKQEKLKMQTLS</sequence>
<feature type="non-terminal residue" evidence="2">
    <location>
        <position position="1"/>
    </location>
</feature>
<organism evidence="2 3">
    <name type="scientific">Saccharomyces cerevisiae (strain AWRI1631)</name>
    <name type="common">Baker's yeast</name>
    <dbReference type="NCBI Taxonomy" id="545124"/>
    <lineage>
        <taxon>Eukaryota</taxon>
        <taxon>Fungi</taxon>
        <taxon>Dikarya</taxon>
        <taxon>Ascomycota</taxon>
        <taxon>Saccharomycotina</taxon>
        <taxon>Saccharomycetes</taxon>
        <taxon>Saccharomycetales</taxon>
        <taxon>Saccharomycetaceae</taxon>
        <taxon>Saccharomyces</taxon>
    </lineage>
</organism>
<comment type="caution">
    <text evidence="2">The sequence shown here is derived from an EMBL/GenBank/DDBJ whole genome shotgun (WGS) entry which is preliminary data.</text>
</comment>
<reference evidence="2 3" key="1">
    <citation type="journal article" date="2008" name="FEMS Yeast Res.">
        <title>Comparative genome analysis of a Saccharomyces cerevisiae wine strain.</title>
        <authorList>
            <person name="Borneman A.R."/>
            <person name="Forgan A.H."/>
            <person name="Pretorius I.S."/>
            <person name="Chambers P.J."/>
        </authorList>
    </citation>
    <scope>NUCLEOTIDE SEQUENCE [LARGE SCALE GENOMIC DNA]</scope>
    <source>
        <strain evidence="2 3">AWRI1631</strain>
    </source>
</reference>
<accession>B5VRV4</accession>
<feature type="region of interest" description="Disordered" evidence="1">
    <location>
        <begin position="1"/>
        <end position="35"/>
    </location>
</feature>
<gene>
    <name evidence="2" type="ORF">AWRI1631_152160</name>
</gene>